<evidence type="ECO:0000313" key="1">
    <source>
        <dbReference type="EMBL" id="KAG5620767.1"/>
    </source>
</evidence>
<accession>A0A9J6A9X2</accession>
<feature type="non-terminal residue" evidence="1">
    <location>
        <position position="1"/>
    </location>
</feature>
<name>A0A9J6A9X2_SOLCO</name>
<gene>
    <name evidence="1" type="ORF">H5410_005985</name>
</gene>
<dbReference type="Gene3D" id="1.25.40.10">
    <property type="entry name" value="Tetratricopeptide repeat domain"/>
    <property type="match status" value="1"/>
</dbReference>
<dbReference type="InterPro" id="IPR011990">
    <property type="entry name" value="TPR-like_helical_dom_sf"/>
</dbReference>
<dbReference type="AlphaFoldDB" id="A0A9J6A9X2"/>
<dbReference type="OrthoDB" id="423589at2759"/>
<comment type="caution">
    <text evidence="1">The sequence shown here is derived from an EMBL/GenBank/DDBJ whole genome shotgun (WGS) entry which is preliminary data.</text>
</comment>
<organism evidence="1 2">
    <name type="scientific">Solanum commersonii</name>
    <name type="common">Commerson's wild potato</name>
    <name type="synonym">Commerson's nightshade</name>
    <dbReference type="NCBI Taxonomy" id="4109"/>
    <lineage>
        <taxon>Eukaryota</taxon>
        <taxon>Viridiplantae</taxon>
        <taxon>Streptophyta</taxon>
        <taxon>Embryophyta</taxon>
        <taxon>Tracheophyta</taxon>
        <taxon>Spermatophyta</taxon>
        <taxon>Magnoliopsida</taxon>
        <taxon>eudicotyledons</taxon>
        <taxon>Gunneridae</taxon>
        <taxon>Pentapetalae</taxon>
        <taxon>asterids</taxon>
        <taxon>lamiids</taxon>
        <taxon>Solanales</taxon>
        <taxon>Solanaceae</taxon>
        <taxon>Solanoideae</taxon>
        <taxon>Solaneae</taxon>
        <taxon>Solanum</taxon>
    </lineage>
</organism>
<sequence length="81" mass="9229">MEAWDCLGLCIAKKGEYKRAKKCFKFVLKMGKLNDKSNYKNKGKSKGKNKGKSMETSLYYVICDSDEKSFVLTVFGIQKEA</sequence>
<dbReference type="EMBL" id="JACXVP010000002">
    <property type="protein sequence ID" value="KAG5620767.1"/>
    <property type="molecule type" value="Genomic_DNA"/>
</dbReference>
<evidence type="ECO:0000313" key="2">
    <source>
        <dbReference type="Proteomes" id="UP000824120"/>
    </source>
</evidence>
<reference evidence="1 2" key="1">
    <citation type="submission" date="2020-09" db="EMBL/GenBank/DDBJ databases">
        <title>De no assembly of potato wild relative species, Solanum commersonii.</title>
        <authorList>
            <person name="Cho K."/>
        </authorList>
    </citation>
    <scope>NUCLEOTIDE SEQUENCE [LARGE SCALE GENOMIC DNA]</scope>
    <source>
        <strain evidence="1">LZ3.2</strain>
        <tissue evidence="1">Leaf</tissue>
    </source>
</reference>
<proteinExistence type="predicted"/>
<protein>
    <recommendedName>
        <fullName evidence="3">Tetratricopeptide repeat protein</fullName>
    </recommendedName>
</protein>
<dbReference type="Proteomes" id="UP000824120">
    <property type="component" value="Chromosome 2"/>
</dbReference>
<evidence type="ECO:0008006" key="3">
    <source>
        <dbReference type="Google" id="ProtNLM"/>
    </source>
</evidence>
<keyword evidence="2" id="KW-1185">Reference proteome</keyword>